<evidence type="ECO:0000259" key="2">
    <source>
        <dbReference type="PROSITE" id="PS50041"/>
    </source>
</evidence>
<feature type="compositionally biased region" description="Polar residues" evidence="1">
    <location>
        <begin position="393"/>
        <end position="422"/>
    </location>
</feature>
<feature type="region of interest" description="Disordered" evidence="1">
    <location>
        <begin position="312"/>
        <end position="331"/>
    </location>
</feature>
<dbReference type="CDD" id="cd00037">
    <property type="entry name" value="CLECT"/>
    <property type="match status" value="1"/>
</dbReference>
<dbReference type="InterPro" id="IPR001304">
    <property type="entry name" value="C-type_lectin-like"/>
</dbReference>
<evidence type="ECO:0000256" key="1">
    <source>
        <dbReference type="SAM" id="MobiDB-lite"/>
    </source>
</evidence>
<dbReference type="InterPro" id="IPR016187">
    <property type="entry name" value="CTDL_fold"/>
</dbReference>
<reference evidence="3" key="1">
    <citation type="journal article" date="2023" name="G3 (Bethesda)">
        <title>A reference genome for the long-term kleptoplast-retaining sea slug Elysia crispata morphotype clarki.</title>
        <authorList>
            <person name="Eastman K.E."/>
            <person name="Pendleton A.L."/>
            <person name="Shaikh M.A."/>
            <person name="Suttiyut T."/>
            <person name="Ogas R."/>
            <person name="Tomko P."/>
            <person name="Gavelis G."/>
            <person name="Widhalm J.R."/>
            <person name="Wisecaver J.H."/>
        </authorList>
    </citation>
    <scope>NUCLEOTIDE SEQUENCE</scope>
    <source>
        <strain evidence="3">ECLA1</strain>
    </source>
</reference>
<feature type="region of interest" description="Disordered" evidence="1">
    <location>
        <begin position="341"/>
        <end position="367"/>
    </location>
</feature>
<comment type="caution">
    <text evidence="3">The sequence shown here is derived from an EMBL/GenBank/DDBJ whole genome shotgun (WGS) entry which is preliminary data.</text>
</comment>
<dbReference type="SUPFAM" id="SSF56436">
    <property type="entry name" value="C-type lectin-like"/>
    <property type="match status" value="1"/>
</dbReference>
<dbReference type="Proteomes" id="UP001283361">
    <property type="component" value="Unassembled WGS sequence"/>
</dbReference>
<gene>
    <name evidence="3" type="ORF">RRG08_066318</name>
</gene>
<dbReference type="PROSITE" id="PS50041">
    <property type="entry name" value="C_TYPE_LECTIN_2"/>
    <property type="match status" value="1"/>
</dbReference>
<dbReference type="InterPro" id="IPR016186">
    <property type="entry name" value="C-type_lectin-like/link_sf"/>
</dbReference>
<feature type="domain" description="C-type lectin" evidence="2">
    <location>
        <begin position="49"/>
        <end position="159"/>
    </location>
</feature>
<proteinExistence type="predicted"/>
<dbReference type="Gene3D" id="2.10.22.10">
    <property type="entry name" value="Antistasin, domain 1"/>
    <property type="match status" value="1"/>
</dbReference>
<dbReference type="EMBL" id="JAWDGP010001232">
    <property type="protein sequence ID" value="KAK3793466.1"/>
    <property type="molecule type" value="Genomic_DNA"/>
</dbReference>
<feature type="region of interest" description="Disordered" evidence="1">
    <location>
        <begin position="391"/>
        <end position="422"/>
    </location>
</feature>
<evidence type="ECO:0000313" key="4">
    <source>
        <dbReference type="Proteomes" id="UP001283361"/>
    </source>
</evidence>
<evidence type="ECO:0000313" key="3">
    <source>
        <dbReference type="EMBL" id="KAK3793466.1"/>
    </source>
</evidence>
<organism evidence="3 4">
    <name type="scientific">Elysia crispata</name>
    <name type="common">lettuce slug</name>
    <dbReference type="NCBI Taxonomy" id="231223"/>
    <lineage>
        <taxon>Eukaryota</taxon>
        <taxon>Metazoa</taxon>
        <taxon>Spiralia</taxon>
        <taxon>Lophotrochozoa</taxon>
        <taxon>Mollusca</taxon>
        <taxon>Gastropoda</taxon>
        <taxon>Heterobranchia</taxon>
        <taxon>Euthyneura</taxon>
        <taxon>Panpulmonata</taxon>
        <taxon>Sacoglossa</taxon>
        <taxon>Placobranchoidea</taxon>
        <taxon>Plakobranchidae</taxon>
        <taxon>Elysia</taxon>
    </lineage>
</organism>
<dbReference type="AlphaFoldDB" id="A0AAE1AU72"/>
<name>A0AAE1AU72_9GAST</name>
<keyword evidence="4" id="KW-1185">Reference proteome</keyword>
<accession>A0AAE1AU72</accession>
<sequence length="474" mass="52791">MALTVWTKFLCGVAVIVTYVVSYLQGAPAKLPEGCPTALVYEKEYLQSYRGVCYWFVPYKRRTRLVAEGLCSDNGGKLLEIKTKDVLNFIVNRMDEHFFFEYPVWLNINHLGHIYRWSDMSFVDQSIFPVFDVAVSHQPKCFDFTTHNGGYVMDVACNRYFDTYLSIKNNIICQFDDQKKTTFTSKKKVRKVNKGKKSKSKKWNKSTKPVVPKVKITPQTAFDHTTSVYQTTETRYVTRTIPYEEAGVTAVDRQTTKYAVEVVPYITDSATEENLITQVSTPFIEHTYTKVSERVPVASSTKLLEIISPTTSANDSAKKAVNPSTEATDLPTKAVSLATEAANPTTEAANPSTEAANPTTGAANPTTKIVNPTIKAANPTPSATDIATEKANPVTQQENPTTDTFSTSAPRSTTTPLKEMQTSVRVAKVTTPEPSRKKASKPKCETFTCEKDCMLFGYKRDPVTNCPICDCDFD</sequence>
<protein>
    <recommendedName>
        <fullName evidence="2">C-type lectin domain-containing protein</fullName>
    </recommendedName>
</protein>
<dbReference type="Gene3D" id="3.10.100.10">
    <property type="entry name" value="Mannose-Binding Protein A, subunit A"/>
    <property type="match status" value="1"/>
</dbReference>